<organism evidence="2 3">
    <name type="scientific">Flavisolibacter ginsenosidimutans</name>
    <dbReference type="NCBI Taxonomy" id="661481"/>
    <lineage>
        <taxon>Bacteria</taxon>
        <taxon>Pseudomonadati</taxon>
        <taxon>Bacteroidota</taxon>
        <taxon>Chitinophagia</taxon>
        <taxon>Chitinophagales</taxon>
        <taxon>Chitinophagaceae</taxon>
        <taxon>Flavisolibacter</taxon>
    </lineage>
</organism>
<evidence type="ECO:0000313" key="2">
    <source>
        <dbReference type="EMBL" id="QEC55201.1"/>
    </source>
</evidence>
<keyword evidence="1" id="KW-1133">Transmembrane helix</keyword>
<dbReference type="OrthoDB" id="1448850at2"/>
<keyword evidence="1" id="KW-0812">Transmembrane</keyword>
<reference evidence="2 3" key="1">
    <citation type="journal article" date="2015" name="Int. J. Syst. Evol. Microbiol.">
        <title>Flavisolibacter ginsenosidimutans sp. nov., with ginsenoside-converting activity isolated from soil used for cultivating ginseng.</title>
        <authorList>
            <person name="Zhao Y."/>
            <person name="Liu Q."/>
            <person name="Kang M.S."/>
            <person name="Jin F."/>
            <person name="Yu H."/>
            <person name="Im W.T."/>
        </authorList>
    </citation>
    <scope>NUCLEOTIDE SEQUENCE [LARGE SCALE GENOMIC DNA]</scope>
    <source>
        <strain evidence="2 3">Gsoil 636</strain>
    </source>
</reference>
<accession>A0A5B8UEU9</accession>
<evidence type="ECO:0000256" key="1">
    <source>
        <dbReference type="SAM" id="Phobius"/>
    </source>
</evidence>
<dbReference type="AlphaFoldDB" id="A0A5B8UEU9"/>
<keyword evidence="3" id="KW-1185">Reference proteome</keyword>
<keyword evidence="1" id="KW-0472">Membrane</keyword>
<feature type="transmembrane region" description="Helical" evidence="1">
    <location>
        <begin position="50"/>
        <end position="72"/>
    </location>
</feature>
<evidence type="ECO:0000313" key="3">
    <source>
        <dbReference type="Proteomes" id="UP000321204"/>
    </source>
</evidence>
<name>A0A5B8UEU9_9BACT</name>
<feature type="transmembrane region" description="Helical" evidence="1">
    <location>
        <begin position="126"/>
        <end position="145"/>
    </location>
</feature>
<feature type="transmembrane region" description="Helical" evidence="1">
    <location>
        <begin position="84"/>
        <end position="106"/>
    </location>
</feature>
<dbReference type="EMBL" id="CP042433">
    <property type="protein sequence ID" value="QEC55201.1"/>
    <property type="molecule type" value="Genomic_DNA"/>
</dbReference>
<dbReference type="Proteomes" id="UP000321204">
    <property type="component" value="Chromosome"/>
</dbReference>
<sequence>MRKTAFALSLLFQLFVTFATLFVIYIVYALLDVDEADMINGIGFMIFQPLFGFILTGLTILICFIVGLPIRLKSKVRKWWLARPLLPIIGVTIGLCLLVIAFNFNLTEIKQIVLNGETVEKEVPNTAISVTGWFLTAFCLLHFYPQSVLSLFRRRREVSSSKLPVVGQKPSA</sequence>
<dbReference type="RefSeq" id="WP_146783431.1">
    <property type="nucleotide sequence ID" value="NZ_BAABIO010000006.1"/>
</dbReference>
<dbReference type="KEGG" id="fgg:FSB75_04535"/>
<feature type="transmembrane region" description="Helical" evidence="1">
    <location>
        <begin position="7"/>
        <end position="30"/>
    </location>
</feature>
<proteinExistence type="predicted"/>
<gene>
    <name evidence="2" type="ORF">FSB75_04535</name>
</gene>
<protein>
    <submittedName>
        <fullName evidence="2">Uncharacterized protein</fullName>
    </submittedName>
</protein>